<gene>
    <name evidence="3" type="ORF">ABEG17_17685</name>
</gene>
<proteinExistence type="predicted"/>
<sequence>MSFWDVVWFIVITYVFVAYLMMLWAIVKDLFRDEQASGFTKALWVIALIVLPILAACVYVISKSGQMTQREMASRADAMRQQEAYIKEVAGRPSASDQLASAKSMLDSGTITEAEYERLKNKALT</sequence>
<keyword evidence="1" id="KW-1133">Transmembrane helix</keyword>
<name>A0AAU7JT48_9MICO</name>
<evidence type="ECO:0000256" key="1">
    <source>
        <dbReference type="SAM" id="Phobius"/>
    </source>
</evidence>
<keyword evidence="1" id="KW-0812">Transmembrane</keyword>
<dbReference type="InterPro" id="IPR018649">
    <property type="entry name" value="SHOCT"/>
</dbReference>
<dbReference type="RefSeq" id="WP_406830806.1">
    <property type="nucleotide sequence ID" value="NZ_CP157483.1"/>
</dbReference>
<evidence type="ECO:0000313" key="3">
    <source>
        <dbReference type="EMBL" id="XBO43371.1"/>
    </source>
</evidence>
<organism evidence="3">
    <name type="scientific">Pedococcus sp. KACC 23699</name>
    <dbReference type="NCBI Taxonomy" id="3149228"/>
    <lineage>
        <taxon>Bacteria</taxon>
        <taxon>Bacillati</taxon>
        <taxon>Actinomycetota</taxon>
        <taxon>Actinomycetes</taxon>
        <taxon>Micrococcales</taxon>
        <taxon>Intrasporangiaceae</taxon>
        <taxon>Pedococcus</taxon>
    </lineage>
</organism>
<protein>
    <submittedName>
        <fullName evidence="3">SHOCT domain-containing protein</fullName>
    </submittedName>
</protein>
<dbReference type="AlphaFoldDB" id="A0AAU7JT48"/>
<feature type="domain" description="SHOCT" evidence="2">
    <location>
        <begin position="97"/>
        <end position="124"/>
    </location>
</feature>
<dbReference type="Pfam" id="PF09851">
    <property type="entry name" value="SHOCT"/>
    <property type="match status" value="1"/>
</dbReference>
<keyword evidence="1" id="KW-0472">Membrane</keyword>
<feature type="transmembrane region" description="Helical" evidence="1">
    <location>
        <begin position="6"/>
        <end position="27"/>
    </location>
</feature>
<dbReference type="EMBL" id="CP157483">
    <property type="protein sequence ID" value="XBO43371.1"/>
    <property type="molecule type" value="Genomic_DNA"/>
</dbReference>
<accession>A0AAU7JT48</accession>
<evidence type="ECO:0000259" key="2">
    <source>
        <dbReference type="Pfam" id="PF09851"/>
    </source>
</evidence>
<feature type="transmembrane region" description="Helical" evidence="1">
    <location>
        <begin position="39"/>
        <end position="61"/>
    </location>
</feature>
<reference evidence="3" key="1">
    <citation type="submission" date="2024-05" db="EMBL/GenBank/DDBJ databases">
        <authorList>
            <person name="Kim S."/>
            <person name="Heo J."/>
            <person name="Choi H."/>
            <person name="Choi Y."/>
            <person name="Kwon S.-W."/>
            <person name="Kim Y."/>
        </authorList>
    </citation>
    <scope>NUCLEOTIDE SEQUENCE</scope>
    <source>
        <strain evidence="3">KACC 23699</strain>
    </source>
</reference>